<sequence length="168" mass="18277">MSLSEHVSAIRGLIGSRLLILPGVTAVIIDGAGRYLLARHVAGDRWGFVGGGIEPLEDPRAALRREVKEELGLEVDIVLVVDSYGGGDLTNEYPNGDVVSYVTTVYLCHLAEEPPILETEELSAVGWFFPLEIKQLDRFEWIDRVIDDIGPSLNGLDSAQTAPVHAIT</sequence>
<dbReference type="InterPro" id="IPR015797">
    <property type="entry name" value="NUDIX_hydrolase-like_dom_sf"/>
</dbReference>
<dbReference type="Pfam" id="PF00293">
    <property type="entry name" value="NUDIX"/>
    <property type="match status" value="1"/>
</dbReference>
<evidence type="ECO:0000256" key="2">
    <source>
        <dbReference type="ARBA" id="ARBA00022801"/>
    </source>
</evidence>
<keyword evidence="5" id="KW-1185">Reference proteome</keyword>
<reference evidence="4 5" key="1">
    <citation type="submission" date="2019-03" db="EMBL/GenBank/DDBJ databases">
        <title>Genomics of glacier-inhabiting Cryobacterium strains.</title>
        <authorList>
            <person name="Liu Q."/>
            <person name="Xin Y.-H."/>
        </authorList>
    </citation>
    <scope>NUCLEOTIDE SEQUENCE [LARGE SCALE GENOMIC DNA]</scope>
    <source>
        <strain evidence="4 5">TMT4-23</strain>
    </source>
</reference>
<evidence type="ECO:0000259" key="3">
    <source>
        <dbReference type="PROSITE" id="PS51462"/>
    </source>
</evidence>
<dbReference type="Gene3D" id="3.90.79.10">
    <property type="entry name" value="Nucleoside Triphosphate Pyrophosphohydrolase"/>
    <property type="match status" value="1"/>
</dbReference>
<evidence type="ECO:0000256" key="1">
    <source>
        <dbReference type="ARBA" id="ARBA00001946"/>
    </source>
</evidence>
<dbReference type="RefSeq" id="WP_134361745.1">
    <property type="nucleotide sequence ID" value="NZ_SOGJ01000003.1"/>
</dbReference>
<gene>
    <name evidence="4" type="ORF">E3O65_00205</name>
</gene>
<keyword evidence="2" id="KW-0378">Hydrolase</keyword>
<dbReference type="PROSITE" id="PS00893">
    <property type="entry name" value="NUDIX_BOX"/>
    <property type="match status" value="1"/>
</dbReference>
<dbReference type="InterPro" id="IPR020084">
    <property type="entry name" value="NUDIX_hydrolase_CS"/>
</dbReference>
<dbReference type="InterPro" id="IPR000086">
    <property type="entry name" value="NUDIX_hydrolase_dom"/>
</dbReference>
<comment type="caution">
    <text evidence="4">The sequence shown here is derived from an EMBL/GenBank/DDBJ whole genome shotgun (WGS) entry which is preliminary data.</text>
</comment>
<feature type="domain" description="Nudix hydrolase" evidence="3">
    <location>
        <begin position="19"/>
        <end position="150"/>
    </location>
</feature>
<accession>A0ABY2JAH6</accession>
<dbReference type="SUPFAM" id="SSF55811">
    <property type="entry name" value="Nudix"/>
    <property type="match status" value="1"/>
</dbReference>
<dbReference type="EMBL" id="SOGJ01000003">
    <property type="protein sequence ID" value="TFD01963.1"/>
    <property type="molecule type" value="Genomic_DNA"/>
</dbReference>
<dbReference type="PROSITE" id="PS51462">
    <property type="entry name" value="NUDIX"/>
    <property type="match status" value="1"/>
</dbReference>
<name>A0ABY2JAH6_9MICO</name>
<evidence type="ECO:0000313" key="4">
    <source>
        <dbReference type="EMBL" id="TFD01963.1"/>
    </source>
</evidence>
<dbReference type="PANTHER" id="PTHR43046:SF2">
    <property type="entry name" value="8-OXO-DGTP DIPHOSPHATASE-RELATED"/>
    <property type="match status" value="1"/>
</dbReference>
<organism evidence="4 5">
    <name type="scientific">Cryobacterium breve</name>
    <dbReference type="NCBI Taxonomy" id="1259258"/>
    <lineage>
        <taxon>Bacteria</taxon>
        <taxon>Bacillati</taxon>
        <taxon>Actinomycetota</taxon>
        <taxon>Actinomycetes</taxon>
        <taxon>Micrococcales</taxon>
        <taxon>Microbacteriaceae</taxon>
        <taxon>Cryobacterium</taxon>
    </lineage>
</organism>
<comment type="cofactor">
    <cofactor evidence="1">
        <name>Mg(2+)</name>
        <dbReference type="ChEBI" id="CHEBI:18420"/>
    </cofactor>
</comment>
<protein>
    <submittedName>
        <fullName evidence="4">NUDIX domain-containing protein</fullName>
    </submittedName>
</protein>
<proteinExistence type="predicted"/>
<dbReference type="Proteomes" id="UP000298355">
    <property type="component" value="Unassembled WGS sequence"/>
</dbReference>
<evidence type="ECO:0000313" key="5">
    <source>
        <dbReference type="Proteomes" id="UP000298355"/>
    </source>
</evidence>
<dbReference type="PANTHER" id="PTHR43046">
    <property type="entry name" value="GDP-MANNOSE MANNOSYL HYDROLASE"/>
    <property type="match status" value="1"/>
</dbReference>